<feature type="domain" description="Crinkler effector protein N-terminal" evidence="4">
    <location>
        <begin position="15"/>
        <end position="115"/>
    </location>
</feature>
<comment type="subcellular location">
    <subcellularLocation>
        <location evidence="1">Host cell</location>
    </subcellularLocation>
    <subcellularLocation>
        <location evidence="2">Secreted</location>
    </subcellularLocation>
</comment>
<dbReference type="AlphaFoldDB" id="A0A9P6LUH2"/>
<comment type="caution">
    <text evidence="5">The sequence shown here is derived from an EMBL/GenBank/DDBJ whole genome shotgun (WGS) entry which is preliminary data.</text>
</comment>
<sequence length="117" mass="13197">PIITPLNHHGQPQTVCLVEGESTSRAFEIEVPEATTTVSNLRDEIKIKKSPEFDDIDAYKLNLWKVSVPVTDDNEGQPAQLDTLHAEKLSRPTRKLSSVFSREDLPEDTIHIVVRRP</sequence>
<dbReference type="InterPro" id="IPR045379">
    <property type="entry name" value="Crinkler_N"/>
</dbReference>
<evidence type="ECO:0000259" key="4">
    <source>
        <dbReference type="Pfam" id="PF20147"/>
    </source>
</evidence>
<evidence type="ECO:0000313" key="5">
    <source>
        <dbReference type="EMBL" id="KAF9943650.1"/>
    </source>
</evidence>
<accession>A0A9P6LUH2</accession>
<feature type="non-terminal residue" evidence="5">
    <location>
        <position position="1"/>
    </location>
</feature>
<evidence type="ECO:0000256" key="2">
    <source>
        <dbReference type="ARBA" id="ARBA00004613"/>
    </source>
</evidence>
<evidence type="ECO:0000256" key="1">
    <source>
        <dbReference type="ARBA" id="ARBA00004340"/>
    </source>
</evidence>
<name>A0A9P6LUH2_9FUNG</name>
<evidence type="ECO:0000313" key="6">
    <source>
        <dbReference type="Proteomes" id="UP000749646"/>
    </source>
</evidence>
<feature type="non-terminal residue" evidence="5">
    <location>
        <position position="117"/>
    </location>
</feature>
<protein>
    <recommendedName>
        <fullName evidence="4">Crinkler effector protein N-terminal domain-containing protein</fullName>
    </recommendedName>
</protein>
<evidence type="ECO:0000256" key="3">
    <source>
        <dbReference type="ARBA" id="ARBA00022525"/>
    </source>
</evidence>
<keyword evidence="3" id="KW-0964">Secreted</keyword>
<proteinExistence type="predicted"/>
<dbReference type="Proteomes" id="UP000749646">
    <property type="component" value="Unassembled WGS sequence"/>
</dbReference>
<reference evidence="5" key="1">
    <citation type="journal article" date="2020" name="Fungal Divers.">
        <title>Resolving the Mortierellaceae phylogeny through synthesis of multi-gene phylogenetics and phylogenomics.</title>
        <authorList>
            <person name="Vandepol N."/>
            <person name="Liber J."/>
            <person name="Desiro A."/>
            <person name="Na H."/>
            <person name="Kennedy M."/>
            <person name="Barry K."/>
            <person name="Grigoriev I.V."/>
            <person name="Miller A.N."/>
            <person name="O'Donnell K."/>
            <person name="Stajich J.E."/>
            <person name="Bonito G."/>
        </authorList>
    </citation>
    <scope>NUCLEOTIDE SEQUENCE</scope>
    <source>
        <strain evidence="5">MES-2147</strain>
    </source>
</reference>
<dbReference type="OrthoDB" id="2673191at2759"/>
<organism evidence="5 6">
    <name type="scientific">Modicella reniformis</name>
    <dbReference type="NCBI Taxonomy" id="1440133"/>
    <lineage>
        <taxon>Eukaryota</taxon>
        <taxon>Fungi</taxon>
        <taxon>Fungi incertae sedis</taxon>
        <taxon>Mucoromycota</taxon>
        <taxon>Mortierellomycotina</taxon>
        <taxon>Mortierellomycetes</taxon>
        <taxon>Mortierellales</taxon>
        <taxon>Mortierellaceae</taxon>
        <taxon>Modicella</taxon>
    </lineage>
</organism>
<dbReference type="GO" id="GO:0043657">
    <property type="term" value="C:host cell"/>
    <property type="evidence" value="ECO:0007669"/>
    <property type="project" value="UniProtKB-SubCell"/>
</dbReference>
<dbReference type="EMBL" id="JAAAHW010008972">
    <property type="protein sequence ID" value="KAF9943650.1"/>
    <property type="molecule type" value="Genomic_DNA"/>
</dbReference>
<dbReference type="GO" id="GO:0005576">
    <property type="term" value="C:extracellular region"/>
    <property type="evidence" value="ECO:0007669"/>
    <property type="project" value="UniProtKB-SubCell"/>
</dbReference>
<keyword evidence="6" id="KW-1185">Reference proteome</keyword>
<dbReference type="Pfam" id="PF20147">
    <property type="entry name" value="Crinkler"/>
    <property type="match status" value="1"/>
</dbReference>
<gene>
    <name evidence="5" type="ORF">BGZ65_000560</name>
</gene>